<dbReference type="RefSeq" id="WP_009035675.1">
    <property type="nucleotide sequence ID" value="NZ_ALWO02000005.1"/>
</dbReference>
<proteinExistence type="predicted"/>
<dbReference type="OrthoDB" id="839873at2"/>
<keyword evidence="2" id="KW-1185">Reference proteome</keyword>
<dbReference type="Proteomes" id="UP000006073">
    <property type="component" value="Unassembled WGS sequence"/>
</dbReference>
<protein>
    <submittedName>
        <fullName evidence="1">Uncharacterized protein</fullName>
    </submittedName>
</protein>
<organism evidence="1 2">
    <name type="scientific">Indibacter alkaliphilus (strain CCUG 57479 / KCTC 22604 / LW1)</name>
    <dbReference type="NCBI Taxonomy" id="1189612"/>
    <lineage>
        <taxon>Bacteria</taxon>
        <taxon>Pseudomonadati</taxon>
        <taxon>Bacteroidota</taxon>
        <taxon>Cytophagia</taxon>
        <taxon>Cytophagales</taxon>
        <taxon>Cyclobacteriaceae</taxon>
    </lineage>
</organism>
<dbReference type="PROSITE" id="PS51257">
    <property type="entry name" value="PROKAR_LIPOPROTEIN"/>
    <property type="match status" value="1"/>
</dbReference>
<reference evidence="1 2" key="1">
    <citation type="journal article" date="2013" name="Genome Announc.">
        <title>Draft Genome Sequence of Indibacter alkaliphilus Strain LW1T, Isolated from Lonar Lake, a Haloalkaline Lake in the Buldana District of Maharashtra, India.</title>
        <authorList>
            <person name="Singh A."/>
            <person name="Kumar Jangir P."/>
            <person name="Sharma R."/>
            <person name="Singh A."/>
            <person name="Kumar Pinnaka A."/>
            <person name="Shivaji S."/>
        </authorList>
    </citation>
    <scope>NUCLEOTIDE SEQUENCE [LARGE SCALE GENOMIC DNA]</scope>
    <source>
        <strain evidence="2">CCUG 57479 / KCTC 22604 / LW1</strain>
    </source>
</reference>
<gene>
    <name evidence="1" type="ORF">A33Q_0165</name>
</gene>
<dbReference type="AlphaFoldDB" id="S2ED31"/>
<evidence type="ECO:0000313" key="2">
    <source>
        <dbReference type="Proteomes" id="UP000006073"/>
    </source>
</evidence>
<name>S2ED31_INDAL</name>
<comment type="caution">
    <text evidence="1">The sequence shown here is derived from an EMBL/GenBank/DDBJ whole genome shotgun (WGS) entry which is preliminary data.</text>
</comment>
<evidence type="ECO:0000313" key="1">
    <source>
        <dbReference type="EMBL" id="EPA00294.1"/>
    </source>
</evidence>
<sequence>MEFVDKREFGRVLLLLVSFFIIAFSAGCLEVDETGEYYLSLSDIGELTEQDSISLIGTRWRLLGFGEEGSNRIRVAEPRDTDSQLWLEFHEDGTIEGRSSNNLLSRKFHNFSNNEFELLEFYVLSYALESGDGFYMTSSLENADMGNVETKGLKVYYTENEQRLFMLFRPLMP</sequence>
<dbReference type="EMBL" id="ALWO02000005">
    <property type="protein sequence ID" value="EPA00294.1"/>
    <property type="molecule type" value="Genomic_DNA"/>
</dbReference>
<accession>S2ED31</accession>